<dbReference type="FunFam" id="3.10.10.10:FF:000007">
    <property type="entry name" value="Retrovirus-related Pol polyprotein from transposon 17.6-like Protein"/>
    <property type="match status" value="1"/>
</dbReference>
<feature type="region of interest" description="Disordered" evidence="9">
    <location>
        <begin position="653"/>
        <end position="676"/>
    </location>
</feature>
<feature type="region of interest" description="Disordered" evidence="9">
    <location>
        <begin position="1"/>
        <end position="37"/>
    </location>
</feature>
<reference evidence="11" key="1">
    <citation type="journal article" date="2016" name="Insect Biochem. Mol. Biol.">
        <title>Multifaceted biological insights from a draft genome sequence of the tobacco hornworm moth, Manduca sexta.</title>
        <authorList>
            <person name="Kanost M.R."/>
            <person name="Arrese E.L."/>
            <person name="Cao X."/>
            <person name="Chen Y.R."/>
            <person name="Chellapilla S."/>
            <person name="Goldsmith M.R."/>
            <person name="Grosse-Wilde E."/>
            <person name="Heckel D.G."/>
            <person name="Herndon N."/>
            <person name="Jiang H."/>
            <person name="Papanicolaou A."/>
            <person name="Qu J."/>
            <person name="Soulages J.L."/>
            <person name="Vogel H."/>
            <person name="Walters J."/>
            <person name="Waterhouse R.M."/>
            <person name="Ahn S.J."/>
            <person name="Almeida F.C."/>
            <person name="An C."/>
            <person name="Aqrawi P."/>
            <person name="Bretschneider A."/>
            <person name="Bryant W.B."/>
            <person name="Bucks S."/>
            <person name="Chao H."/>
            <person name="Chevignon G."/>
            <person name="Christen J.M."/>
            <person name="Clarke D.F."/>
            <person name="Dittmer N.T."/>
            <person name="Ferguson L.C.F."/>
            <person name="Garavelou S."/>
            <person name="Gordon K.H.J."/>
            <person name="Gunaratna R.T."/>
            <person name="Han Y."/>
            <person name="Hauser F."/>
            <person name="He Y."/>
            <person name="Heidel-Fischer H."/>
            <person name="Hirsh A."/>
            <person name="Hu Y."/>
            <person name="Jiang H."/>
            <person name="Kalra D."/>
            <person name="Klinner C."/>
            <person name="Konig C."/>
            <person name="Kovar C."/>
            <person name="Kroll A.R."/>
            <person name="Kuwar S.S."/>
            <person name="Lee S.L."/>
            <person name="Lehman R."/>
            <person name="Li K."/>
            <person name="Li Z."/>
            <person name="Liang H."/>
            <person name="Lovelace S."/>
            <person name="Lu Z."/>
            <person name="Mansfield J.H."/>
            <person name="McCulloch K.J."/>
            <person name="Mathew T."/>
            <person name="Morton B."/>
            <person name="Muzny D.M."/>
            <person name="Neunemann D."/>
            <person name="Ongeri F."/>
            <person name="Pauchet Y."/>
            <person name="Pu L.L."/>
            <person name="Pyrousis I."/>
            <person name="Rao X.J."/>
            <person name="Redding A."/>
            <person name="Roesel C."/>
            <person name="Sanchez-Gracia A."/>
            <person name="Schaack S."/>
            <person name="Shukla A."/>
            <person name="Tetreau G."/>
            <person name="Wang Y."/>
            <person name="Xiong G.H."/>
            <person name="Traut W."/>
            <person name="Walsh T.K."/>
            <person name="Worley K.C."/>
            <person name="Wu D."/>
            <person name="Wu W."/>
            <person name="Wu Y.Q."/>
            <person name="Zhang X."/>
            <person name="Zou Z."/>
            <person name="Zucker H."/>
            <person name="Briscoe A.D."/>
            <person name="Burmester T."/>
            <person name="Clem R.J."/>
            <person name="Feyereisen R."/>
            <person name="Grimmelikhuijzen C.J.P."/>
            <person name="Hamodrakas S.J."/>
            <person name="Hansson B.S."/>
            <person name="Huguet E."/>
            <person name="Jermiin L.S."/>
            <person name="Lan Q."/>
            <person name="Lehman H.K."/>
            <person name="Lorenzen M."/>
            <person name="Merzendorfer H."/>
            <person name="Michalopoulos I."/>
            <person name="Morton D.B."/>
            <person name="Muthukrishnan S."/>
            <person name="Oakeshott J.G."/>
            <person name="Palmer W."/>
            <person name="Park Y."/>
            <person name="Passarelli A.L."/>
            <person name="Rozas J."/>
            <person name="Schwartz L.M."/>
            <person name="Smith W."/>
            <person name="Southgate A."/>
            <person name="Vilcinskas A."/>
            <person name="Vogt R."/>
            <person name="Wang P."/>
            <person name="Werren J."/>
            <person name="Yu X.Q."/>
            <person name="Zhou J.J."/>
            <person name="Brown S.J."/>
            <person name="Scherer S.E."/>
            <person name="Richards S."/>
            <person name="Blissard G.W."/>
        </authorList>
    </citation>
    <scope>NUCLEOTIDE SEQUENCE</scope>
</reference>
<evidence type="ECO:0000256" key="3">
    <source>
        <dbReference type="ARBA" id="ARBA00022695"/>
    </source>
</evidence>
<dbReference type="CDD" id="cd01647">
    <property type="entry name" value="RT_LTR"/>
    <property type="match status" value="1"/>
</dbReference>
<evidence type="ECO:0000256" key="7">
    <source>
        <dbReference type="ARBA" id="ARBA00022918"/>
    </source>
</evidence>
<comment type="caution">
    <text evidence="11">The sequence shown here is derived from an EMBL/GenBank/DDBJ whole genome shotgun (WGS) entry which is preliminary data.</text>
</comment>
<dbReference type="PANTHER" id="PTHR37984">
    <property type="entry name" value="PROTEIN CBG26694"/>
    <property type="match status" value="1"/>
</dbReference>
<accession>A0A921YV98</accession>
<dbReference type="AlphaFoldDB" id="A0A921YV98"/>
<evidence type="ECO:0000313" key="11">
    <source>
        <dbReference type="EMBL" id="KAG6445389.1"/>
    </source>
</evidence>
<gene>
    <name evidence="11" type="ORF">O3G_MSEX003922</name>
</gene>
<keyword evidence="1" id="KW-0645">Protease</keyword>
<feature type="compositionally biased region" description="Basic and acidic residues" evidence="9">
    <location>
        <begin position="229"/>
        <end position="238"/>
    </location>
</feature>
<dbReference type="InterPro" id="IPR041577">
    <property type="entry name" value="RT_RNaseH_2"/>
</dbReference>
<protein>
    <recommendedName>
        <fullName evidence="10">Reverse transcriptase domain-containing protein</fullName>
    </recommendedName>
</protein>
<keyword evidence="4" id="KW-0540">Nuclease</keyword>
<dbReference type="GO" id="GO:0003964">
    <property type="term" value="F:RNA-directed DNA polymerase activity"/>
    <property type="evidence" value="ECO:0007669"/>
    <property type="project" value="UniProtKB-KW"/>
</dbReference>
<keyword evidence="2" id="KW-0808">Transferase</keyword>
<feature type="compositionally biased region" description="Basic and acidic residues" evidence="9">
    <location>
        <begin position="1"/>
        <end position="13"/>
    </location>
</feature>
<proteinExistence type="predicted"/>
<evidence type="ECO:0000256" key="4">
    <source>
        <dbReference type="ARBA" id="ARBA00022722"/>
    </source>
</evidence>
<evidence type="ECO:0000259" key="10">
    <source>
        <dbReference type="PROSITE" id="PS50878"/>
    </source>
</evidence>
<dbReference type="Pfam" id="PF00078">
    <property type="entry name" value="RVT_1"/>
    <property type="match status" value="1"/>
</dbReference>
<sequence>MQRDTRSSEHKNLMVDTAVTEQGVPDNRTAPISPRASKSNPFIQMELSVLFKFIKPYDGSRETVNSFLINCNNAYDLASEAQKPILFRYILSKLQGKAEIACSNKDFKDWNQLREFLKAQFCERKHYAHLLTELQEYRQGPQDNVSQFALRVETTLSQLLTEVTMSNVKLKELPGRTTAMEDLALHHFLMGLTPRISNIVRCRDPKTLNEAINLAKSEERIQQSLYKRSQTDSRDSKPRQNVFKTPARPFPQQTHSGNPARQTSNAFCRYCKIPGHDITVCRKREYANNRYKMNNASSSQGVYKPTPRINFVDNSDEYVGHDEVDVPTDPKCHKKEVQTQIQKMLDDNIIQPSSSPWSSPIWIVPKKTDAQGQKKWRIVIDYRKLNDVTIGETYPIPQISEILDQLGSNKYFTTLDLASGFHQILINPEDAPKTAFSVPQGHFQFNRMPFGLKNAPSTFQKLMNTCLTGLQGTRCFVYLDDIVIYSYDLNSHISTLKEVFNRLRSFTLKLQPEKCEFLRKEVAYLGHIINENGVKPNTDKTKAVTQFPTPQSPKDIKSFLGLVSYYRRFIPNFAKLAKPLTSLLKKDIPFLWQNEQQLAFETLKDRLVSAPILAYPNFTQPFILTCDASNFAISAILSQGPFISSYCTSKGKSVTFQSSPPGPQVEVPVHGGMDVN</sequence>
<dbReference type="GO" id="GO:0006508">
    <property type="term" value="P:proteolysis"/>
    <property type="evidence" value="ECO:0007669"/>
    <property type="project" value="UniProtKB-KW"/>
</dbReference>
<reference evidence="11" key="2">
    <citation type="submission" date="2020-12" db="EMBL/GenBank/DDBJ databases">
        <authorList>
            <person name="Kanost M."/>
        </authorList>
    </citation>
    <scope>NUCLEOTIDE SEQUENCE</scope>
</reference>
<dbReference type="Proteomes" id="UP000791440">
    <property type="component" value="Unassembled WGS sequence"/>
</dbReference>
<evidence type="ECO:0000256" key="6">
    <source>
        <dbReference type="ARBA" id="ARBA00022801"/>
    </source>
</evidence>
<dbReference type="GO" id="GO:0008233">
    <property type="term" value="F:peptidase activity"/>
    <property type="evidence" value="ECO:0007669"/>
    <property type="project" value="UniProtKB-KW"/>
</dbReference>
<dbReference type="PANTHER" id="PTHR37984:SF5">
    <property type="entry name" value="PROTEIN NYNRIN-LIKE"/>
    <property type="match status" value="1"/>
</dbReference>
<keyword evidence="12" id="KW-1185">Reference proteome</keyword>
<dbReference type="PROSITE" id="PS50878">
    <property type="entry name" value="RT_POL"/>
    <property type="match status" value="1"/>
</dbReference>
<evidence type="ECO:0000256" key="5">
    <source>
        <dbReference type="ARBA" id="ARBA00022759"/>
    </source>
</evidence>
<name>A0A921YV98_MANSE</name>
<feature type="domain" description="Reverse transcriptase" evidence="10">
    <location>
        <begin position="345"/>
        <end position="529"/>
    </location>
</feature>
<evidence type="ECO:0000256" key="2">
    <source>
        <dbReference type="ARBA" id="ARBA00022679"/>
    </source>
</evidence>
<feature type="region of interest" description="Disordered" evidence="9">
    <location>
        <begin position="224"/>
        <end position="261"/>
    </location>
</feature>
<dbReference type="GO" id="GO:0004519">
    <property type="term" value="F:endonuclease activity"/>
    <property type="evidence" value="ECO:0007669"/>
    <property type="project" value="UniProtKB-KW"/>
</dbReference>
<organism evidence="11 12">
    <name type="scientific">Manduca sexta</name>
    <name type="common">Tobacco hawkmoth</name>
    <name type="synonym">Tobacco hornworm</name>
    <dbReference type="NCBI Taxonomy" id="7130"/>
    <lineage>
        <taxon>Eukaryota</taxon>
        <taxon>Metazoa</taxon>
        <taxon>Ecdysozoa</taxon>
        <taxon>Arthropoda</taxon>
        <taxon>Hexapoda</taxon>
        <taxon>Insecta</taxon>
        <taxon>Pterygota</taxon>
        <taxon>Neoptera</taxon>
        <taxon>Endopterygota</taxon>
        <taxon>Lepidoptera</taxon>
        <taxon>Glossata</taxon>
        <taxon>Ditrysia</taxon>
        <taxon>Bombycoidea</taxon>
        <taxon>Sphingidae</taxon>
        <taxon>Sphinginae</taxon>
        <taxon>Sphingini</taxon>
        <taxon>Manduca</taxon>
    </lineage>
</organism>
<keyword evidence="8" id="KW-0511">Multifunctional enzyme</keyword>
<evidence type="ECO:0000256" key="9">
    <source>
        <dbReference type="SAM" id="MobiDB-lite"/>
    </source>
</evidence>
<dbReference type="FunFam" id="3.30.70.270:FF:000026">
    <property type="entry name" value="Transposon Ty3-G Gag-Pol polyprotein"/>
    <property type="match status" value="1"/>
</dbReference>
<keyword evidence="3" id="KW-0548">Nucleotidyltransferase</keyword>
<evidence type="ECO:0000256" key="8">
    <source>
        <dbReference type="ARBA" id="ARBA00023268"/>
    </source>
</evidence>
<keyword evidence="5" id="KW-0255">Endonuclease</keyword>
<evidence type="ECO:0000313" key="12">
    <source>
        <dbReference type="Proteomes" id="UP000791440"/>
    </source>
</evidence>
<dbReference type="InterPro" id="IPR050951">
    <property type="entry name" value="Retrovirus_Pol_polyprotein"/>
</dbReference>
<feature type="compositionally biased region" description="Polar residues" evidence="9">
    <location>
        <begin position="251"/>
        <end position="261"/>
    </location>
</feature>
<dbReference type="InterPro" id="IPR000477">
    <property type="entry name" value="RT_dom"/>
</dbReference>
<keyword evidence="7" id="KW-0695">RNA-directed DNA polymerase</keyword>
<keyword evidence="6" id="KW-0378">Hydrolase</keyword>
<dbReference type="EMBL" id="JH668320">
    <property type="protein sequence ID" value="KAG6445389.1"/>
    <property type="molecule type" value="Genomic_DNA"/>
</dbReference>
<evidence type="ECO:0000256" key="1">
    <source>
        <dbReference type="ARBA" id="ARBA00022670"/>
    </source>
</evidence>
<dbReference type="Pfam" id="PF17919">
    <property type="entry name" value="RT_RNaseH_2"/>
    <property type="match status" value="1"/>
</dbReference>